<evidence type="ECO:0000256" key="5">
    <source>
        <dbReference type="ARBA" id="ARBA00023136"/>
    </source>
</evidence>
<gene>
    <name evidence="7" type="ORF">H074_20357</name>
</gene>
<keyword evidence="4 6" id="KW-1133">Transmembrane helix</keyword>
<dbReference type="InterPro" id="IPR001123">
    <property type="entry name" value="LeuE-type"/>
</dbReference>
<sequence>MAEADTCPTVSVALVAGLLAGYGIAIPVGAVATYLVILTARAGLKIGAYAALGVATADGLYALVAVLGGGRLIPVIEPIAVPLRWVSVVVLLGLAVHIGFTGVRNFRDSAKTEVTDPVAIGPVKAYVSLLGITLLNPTTVVYFAALALGSEDMAAASGAEHVVFVLAAFAASASWQLFLAGGGAVLGRALTGRRGRLVTALASSVLITVLGLRLLW</sequence>
<dbReference type="PANTHER" id="PTHR30086:SF20">
    <property type="entry name" value="ARGININE EXPORTER PROTEIN ARGO-RELATED"/>
    <property type="match status" value="1"/>
</dbReference>
<accession>M2Y7L1</accession>
<dbReference type="PATRIC" id="fig|1284240.4.peg.4130"/>
<feature type="transmembrane region" description="Helical" evidence="6">
    <location>
        <begin position="12"/>
        <end position="37"/>
    </location>
</feature>
<name>M2Y7L1_9PSEU</name>
<proteinExistence type="predicted"/>
<feature type="transmembrane region" description="Helical" evidence="6">
    <location>
        <begin position="126"/>
        <end position="149"/>
    </location>
</feature>
<comment type="subcellular location">
    <subcellularLocation>
        <location evidence="1">Cell membrane</location>
        <topology evidence="1">Multi-pass membrane protein</topology>
    </subcellularLocation>
</comment>
<evidence type="ECO:0000256" key="2">
    <source>
        <dbReference type="ARBA" id="ARBA00022475"/>
    </source>
</evidence>
<evidence type="ECO:0000313" key="7">
    <source>
        <dbReference type="EMBL" id="EME57580.1"/>
    </source>
</evidence>
<evidence type="ECO:0000256" key="1">
    <source>
        <dbReference type="ARBA" id="ARBA00004651"/>
    </source>
</evidence>
<dbReference type="RefSeq" id="WP_007031921.1">
    <property type="nucleotide sequence ID" value="NZ_AOHO01000058.1"/>
</dbReference>
<dbReference type="AlphaFoldDB" id="M2Y7L1"/>
<dbReference type="EMBL" id="AOHO01000058">
    <property type="protein sequence ID" value="EME57580.1"/>
    <property type="molecule type" value="Genomic_DNA"/>
</dbReference>
<reference evidence="7 8" key="1">
    <citation type="journal article" date="2013" name="Genome Announc.">
        <title>Draft Genome Sequence of Amycolatopsis decaplanina Strain DSM 44594T.</title>
        <authorList>
            <person name="Kaur N."/>
            <person name="Kumar S."/>
            <person name="Bala M."/>
            <person name="Raghava G.P."/>
            <person name="Mayilraj S."/>
        </authorList>
    </citation>
    <scope>NUCLEOTIDE SEQUENCE [LARGE SCALE GENOMIC DNA]</scope>
    <source>
        <strain evidence="7 8">DSM 44594</strain>
    </source>
</reference>
<keyword evidence="2" id="KW-1003">Cell membrane</keyword>
<keyword evidence="3 6" id="KW-0812">Transmembrane</keyword>
<feature type="transmembrane region" description="Helical" evidence="6">
    <location>
        <begin position="85"/>
        <end position="106"/>
    </location>
</feature>
<keyword evidence="8" id="KW-1185">Reference proteome</keyword>
<dbReference type="Pfam" id="PF01810">
    <property type="entry name" value="LysE"/>
    <property type="match status" value="1"/>
</dbReference>
<evidence type="ECO:0000256" key="4">
    <source>
        <dbReference type="ARBA" id="ARBA00022989"/>
    </source>
</evidence>
<dbReference type="GO" id="GO:0015171">
    <property type="term" value="F:amino acid transmembrane transporter activity"/>
    <property type="evidence" value="ECO:0007669"/>
    <property type="project" value="TreeGrafter"/>
</dbReference>
<comment type="caution">
    <text evidence="7">The sequence shown here is derived from an EMBL/GenBank/DDBJ whole genome shotgun (WGS) entry which is preliminary data.</text>
</comment>
<dbReference type="GO" id="GO:0005886">
    <property type="term" value="C:plasma membrane"/>
    <property type="evidence" value="ECO:0007669"/>
    <property type="project" value="UniProtKB-SubCell"/>
</dbReference>
<evidence type="ECO:0000256" key="6">
    <source>
        <dbReference type="SAM" id="Phobius"/>
    </source>
</evidence>
<organism evidence="7 8">
    <name type="scientific">Amycolatopsis decaplanina DSM 44594</name>
    <dbReference type="NCBI Taxonomy" id="1284240"/>
    <lineage>
        <taxon>Bacteria</taxon>
        <taxon>Bacillati</taxon>
        <taxon>Actinomycetota</taxon>
        <taxon>Actinomycetes</taxon>
        <taxon>Pseudonocardiales</taxon>
        <taxon>Pseudonocardiaceae</taxon>
        <taxon>Amycolatopsis</taxon>
    </lineage>
</organism>
<feature type="transmembrane region" description="Helical" evidence="6">
    <location>
        <begin position="49"/>
        <end position="73"/>
    </location>
</feature>
<dbReference type="Proteomes" id="UP000054226">
    <property type="component" value="Unassembled WGS sequence"/>
</dbReference>
<keyword evidence="5 6" id="KW-0472">Membrane</keyword>
<feature type="transmembrane region" description="Helical" evidence="6">
    <location>
        <begin position="197"/>
        <end position="215"/>
    </location>
</feature>
<evidence type="ECO:0000313" key="8">
    <source>
        <dbReference type="Proteomes" id="UP000054226"/>
    </source>
</evidence>
<evidence type="ECO:0000256" key="3">
    <source>
        <dbReference type="ARBA" id="ARBA00022692"/>
    </source>
</evidence>
<protein>
    <submittedName>
        <fullName evidence="7">LysE family efflux transporter</fullName>
    </submittedName>
</protein>
<feature type="transmembrane region" description="Helical" evidence="6">
    <location>
        <begin position="161"/>
        <end position="185"/>
    </location>
</feature>
<dbReference type="PANTHER" id="PTHR30086">
    <property type="entry name" value="ARGININE EXPORTER PROTEIN ARGO"/>
    <property type="match status" value="1"/>
</dbReference>